<gene>
    <name evidence="1" type="ORF">VFPPC_17231</name>
</gene>
<dbReference type="GeneID" id="28858965"/>
<sequence>MHVSIPESNKCKPLIMQICLENITAQAHLTAKLAPCHLRGSRSQTNIQFVPLYAVPIVSRNSLFGPRHGDGSLFPSKLFQRLGVNKGLFALLRHIWKIELPLLTDHSAVLPGRQLQ</sequence>
<keyword evidence="2" id="KW-1185">Reference proteome</keyword>
<organism evidence="1 2">
    <name type="scientific">Pochonia chlamydosporia 170</name>
    <dbReference type="NCBI Taxonomy" id="1380566"/>
    <lineage>
        <taxon>Eukaryota</taxon>
        <taxon>Fungi</taxon>
        <taxon>Dikarya</taxon>
        <taxon>Ascomycota</taxon>
        <taxon>Pezizomycotina</taxon>
        <taxon>Sordariomycetes</taxon>
        <taxon>Hypocreomycetidae</taxon>
        <taxon>Hypocreales</taxon>
        <taxon>Clavicipitaceae</taxon>
        <taxon>Pochonia</taxon>
    </lineage>
</organism>
<dbReference type="EMBL" id="LSBJ02000044">
    <property type="protein sequence ID" value="OAQ57229.1"/>
    <property type="molecule type" value="Genomic_DNA"/>
</dbReference>
<dbReference type="RefSeq" id="XP_018135609.1">
    <property type="nucleotide sequence ID" value="XM_018294971.1"/>
</dbReference>
<reference evidence="1 2" key="1">
    <citation type="journal article" date="2016" name="PLoS Pathog.">
        <title>Biosynthesis of antibiotic leucinostatins in bio-control fungus Purpureocillium lilacinum and their inhibition on phytophthora revealed by genome mining.</title>
        <authorList>
            <person name="Wang G."/>
            <person name="Liu Z."/>
            <person name="Lin R."/>
            <person name="Li E."/>
            <person name="Mao Z."/>
            <person name="Ling J."/>
            <person name="Yang Y."/>
            <person name="Yin W.B."/>
            <person name="Xie B."/>
        </authorList>
    </citation>
    <scope>NUCLEOTIDE SEQUENCE [LARGE SCALE GENOMIC DNA]</scope>
    <source>
        <strain evidence="1">170</strain>
    </source>
</reference>
<name>A0A179EWD5_METCM</name>
<dbReference type="KEGG" id="pchm:VFPPC_17231"/>
<protein>
    <submittedName>
        <fullName evidence="1">Uncharacterized protein</fullName>
    </submittedName>
</protein>
<dbReference type="Proteomes" id="UP000078397">
    <property type="component" value="Unassembled WGS sequence"/>
</dbReference>
<comment type="caution">
    <text evidence="1">The sequence shown here is derived from an EMBL/GenBank/DDBJ whole genome shotgun (WGS) entry which is preliminary data.</text>
</comment>
<accession>A0A179EWD5</accession>
<proteinExistence type="predicted"/>
<dbReference type="AlphaFoldDB" id="A0A179EWD5"/>
<evidence type="ECO:0000313" key="2">
    <source>
        <dbReference type="Proteomes" id="UP000078397"/>
    </source>
</evidence>
<evidence type="ECO:0000313" key="1">
    <source>
        <dbReference type="EMBL" id="OAQ57229.1"/>
    </source>
</evidence>